<dbReference type="PANTHER" id="PTHR30024:SF42">
    <property type="entry name" value="ALIPHATIC SULFONATES-BINDING PROTEIN-RELATED"/>
    <property type="match status" value="1"/>
</dbReference>
<dbReference type="GO" id="GO:0042626">
    <property type="term" value="F:ATPase-coupled transmembrane transporter activity"/>
    <property type="evidence" value="ECO:0007669"/>
    <property type="project" value="InterPro"/>
</dbReference>
<keyword evidence="2" id="KW-0813">Transport</keyword>
<dbReference type="Proteomes" id="UP000533469">
    <property type="component" value="Unassembled WGS sequence"/>
</dbReference>
<dbReference type="SUPFAM" id="SSF53850">
    <property type="entry name" value="Periplasmic binding protein-like II"/>
    <property type="match status" value="1"/>
</dbReference>
<dbReference type="InterPro" id="IPR010067">
    <property type="entry name" value="ABC_SsuA_sub-bd"/>
</dbReference>
<dbReference type="NCBIfam" id="TIGR01728">
    <property type="entry name" value="SsuA_fam"/>
    <property type="match status" value="1"/>
</dbReference>
<dbReference type="GO" id="GO:0042597">
    <property type="term" value="C:periplasmic space"/>
    <property type="evidence" value="ECO:0007669"/>
    <property type="project" value="UniProtKB-SubCell"/>
</dbReference>
<gene>
    <name evidence="6" type="ORF">FHS55_000108</name>
</gene>
<dbReference type="EMBL" id="JACICD010000001">
    <property type="protein sequence ID" value="MBB3769522.1"/>
    <property type="molecule type" value="Genomic_DNA"/>
</dbReference>
<dbReference type="AlphaFoldDB" id="A0A839Z1H4"/>
<evidence type="ECO:0000256" key="2">
    <source>
        <dbReference type="ARBA" id="ARBA00022448"/>
    </source>
</evidence>
<evidence type="ECO:0000256" key="3">
    <source>
        <dbReference type="ARBA" id="ARBA00022729"/>
    </source>
</evidence>
<dbReference type="InterPro" id="IPR015168">
    <property type="entry name" value="SsuA/THI5"/>
</dbReference>
<dbReference type="PROSITE" id="PS51318">
    <property type="entry name" value="TAT"/>
    <property type="match status" value="1"/>
</dbReference>
<feature type="signal peptide" evidence="4">
    <location>
        <begin position="1"/>
        <end position="33"/>
    </location>
</feature>
<organism evidence="6 7">
    <name type="scientific">Ancylobacter tetraedralis</name>
    <dbReference type="NCBI Taxonomy" id="217068"/>
    <lineage>
        <taxon>Bacteria</taxon>
        <taxon>Pseudomonadati</taxon>
        <taxon>Pseudomonadota</taxon>
        <taxon>Alphaproteobacteria</taxon>
        <taxon>Hyphomicrobiales</taxon>
        <taxon>Xanthobacteraceae</taxon>
        <taxon>Ancylobacter</taxon>
    </lineage>
</organism>
<comment type="subcellular location">
    <subcellularLocation>
        <location evidence="1">Periplasm</location>
    </subcellularLocation>
</comment>
<feature type="domain" description="SsuA/THI5-like" evidence="5">
    <location>
        <begin position="65"/>
        <end position="265"/>
    </location>
</feature>
<evidence type="ECO:0000313" key="6">
    <source>
        <dbReference type="EMBL" id="MBB3769522.1"/>
    </source>
</evidence>
<protein>
    <submittedName>
        <fullName evidence="6">Sulfonate transport system substrate-binding protein</fullName>
    </submittedName>
</protein>
<evidence type="ECO:0000256" key="4">
    <source>
        <dbReference type="SAM" id="SignalP"/>
    </source>
</evidence>
<comment type="caution">
    <text evidence="6">The sequence shown here is derived from an EMBL/GenBank/DDBJ whole genome shotgun (WGS) entry which is preliminary data.</text>
</comment>
<feature type="chain" id="PRO_5032544999" evidence="4">
    <location>
        <begin position="34"/>
        <end position="342"/>
    </location>
</feature>
<evidence type="ECO:0000313" key="7">
    <source>
        <dbReference type="Proteomes" id="UP000533469"/>
    </source>
</evidence>
<dbReference type="CDD" id="cd01008">
    <property type="entry name" value="PBP2_NrtA_SsuA_CpmA_like"/>
    <property type="match status" value="1"/>
</dbReference>
<keyword evidence="7" id="KW-1185">Reference proteome</keyword>
<dbReference type="InterPro" id="IPR006311">
    <property type="entry name" value="TAT_signal"/>
</dbReference>
<dbReference type="Gene3D" id="3.40.190.10">
    <property type="entry name" value="Periplasmic binding protein-like II"/>
    <property type="match status" value="2"/>
</dbReference>
<evidence type="ECO:0000256" key="1">
    <source>
        <dbReference type="ARBA" id="ARBA00004418"/>
    </source>
</evidence>
<proteinExistence type="predicted"/>
<accession>A0A839Z1H4</accession>
<dbReference type="RefSeq" id="WP_183187738.1">
    <property type="nucleotide sequence ID" value="NZ_JACICD010000001.1"/>
</dbReference>
<sequence>MAPRLVSLSRRRVVQALGFVALAPLAGTLPARADDKPEVIRIGSTAPGHLKFILYRNKKRLEQEFAKDGIRVELATFDGGGPASVALGSGAIEFTYIGNNPSLRLGAAGADVKAIGLSSWVPSNETLVVVRPDSPIKSLAELKGKKVAVLTGTVRHSTLAKALKETGVSIKDVQLLNIGIESSGPALARGDIDAIAESTGPAQKLVDLGGARVLFDAGISGKREWAVPHVLSVNGTFARKYPDIVARLLAIDIETARWADAHPEETIDIFVKETGSSEKAVRATYNEGKFWQDPAITEEAVRALQAEEAFMAESGLLKGKVDYGTWIDRSYYDAARKKLANN</sequence>
<dbReference type="PANTHER" id="PTHR30024">
    <property type="entry name" value="ALIPHATIC SULFONATES-BINDING PROTEIN-RELATED"/>
    <property type="match status" value="1"/>
</dbReference>
<reference evidence="6 7" key="1">
    <citation type="submission" date="2020-08" db="EMBL/GenBank/DDBJ databases">
        <title>Genomic Encyclopedia of Type Strains, Phase IV (KMG-IV): sequencing the most valuable type-strain genomes for metagenomic binning, comparative biology and taxonomic classification.</title>
        <authorList>
            <person name="Goeker M."/>
        </authorList>
    </citation>
    <scope>NUCLEOTIDE SEQUENCE [LARGE SCALE GENOMIC DNA]</scope>
    <source>
        <strain evidence="6 7">DSM 5895</strain>
    </source>
</reference>
<dbReference type="GO" id="GO:0016020">
    <property type="term" value="C:membrane"/>
    <property type="evidence" value="ECO:0007669"/>
    <property type="project" value="InterPro"/>
</dbReference>
<evidence type="ECO:0000259" key="5">
    <source>
        <dbReference type="Pfam" id="PF09084"/>
    </source>
</evidence>
<name>A0A839Z1H4_9HYPH</name>
<keyword evidence="3 4" id="KW-0732">Signal</keyword>
<dbReference type="Pfam" id="PF09084">
    <property type="entry name" value="NMT1"/>
    <property type="match status" value="1"/>
</dbReference>